<comment type="caution">
    <text evidence="5">The sequence shown here is derived from an EMBL/GenBank/DDBJ whole genome shotgun (WGS) entry which is preliminary data.</text>
</comment>
<keyword evidence="2" id="KW-0813">Transport</keyword>
<dbReference type="PANTHER" id="PTHR42930">
    <property type="entry name" value="PHOSPHATE-SPECIFIC TRANSPORT SYSTEM ACCESSORY PROTEIN PHOU"/>
    <property type="match status" value="1"/>
</dbReference>
<gene>
    <name evidence="5" type="primary">phoU</name>
    <name evidence="5" type="ORF">ACFOHH_00295</name>
</gene>
<dbReference type="PIRSF" id="PIRSF003107">
    <property type="entry name" value="PhoU"/>
    <property type="match status" value="1"/>
</dbReference>
<proteinExistence type="inferred from homology"/>
<feature type="region of interest" description="Disordered" evidence="3">
    <location>
        <begin position="217"/>
        <end position="239"/>
    </location>
</feature>
<evidence type="ECO:0000313" key="5">
    <source>
        <dbReference type="EMBL" id="MFC3071538.1"/>
    </source>
</evidence>
<dbReference type="InterPro" id="IPR026022">
    <property type="entry name" value="PhoU_dom"/>
</dbReference>
<evidence type="ECO:0000259" key="4">
    <source>
        <dbReference type="Pfam" id="PF01895"/>
    </source>
</evidence>
<evidence type="ECO:0000256" key="1">
    <source>
        <dbReference type="ARBA" id="ARBA00008107"/>
    </source>
</evidence>
<feature type="domain" description="PhoU" evidence="4">
    <location>
        <begin position="21"/>
        <end position="109"/>
    </location>
</feature>
<keyword evidence="2" id="KW-0963">Cytoplasm</keyword>
<dbReference type="InterPro" id="IPR038078">
    <property type="entry name" value="PhoU-like_sf"/>
</dbReference>
<evidence type="ECO:0000256" key="2">
    <source>
        <dbReference type="PIRNR" id="PIRNR003107"/>
    </source>
</evidence>
<accession>A0ABV7DAF3</accession>
<comment type="subcellular location">
    <subcellularLocation>
        <location evidence="2">Cytoplasm</location>
    </subcellularLocation>
</comment>
<evidence type="ECO:0000313" key="6">
    <source>
        <dbReference type="Proteomes" id="UP001595377"/>
    </source>
</evidence>
<dbReference type="RefSeq" id="WP_257316025.1">
    <property type="nucleotide sequence ID" value="NZ_JANFDG010000016.1"/>
</dbReference>
<keyword evidence="2" id="KW-0592">Phosphate transport</keyword>
<dbReference type="InterPro" id="IPR028366">
    <property type="entry name" value="PhoU"/>
</dbReference>
<dbReference type="PANTHER" id="PTHR42930:SF3">
    <property type="entry name" value="PHOSPHATE-SPECIFIC TRANSPORT SYSTEM ACCESSORY PROTEIN PHOU"/>
    <property type="match status" value="1"/>
</dbReference>
<dbReference type="Pfam" id="PF01895">
    <property type="entry name" value="PhoU"/>
    <property type="match status" value="2"/>
</dbReference>
<organism evidence="5 6">
    <name type="scientific">Shinella pollutisoli</name>
    <dbReference type="NCBI Taxonomy" id="2250594"/>
    <lineage>
        <taxon>Bacteria</taxon>
        <taxon>Pseudomonadati</taxon>
        <taxon>Pseudomonadota</taxon>
        <taxon>Alphaproteobacteria</taxon>
        <taxon>Hyphomicrobiales</taxon>
        <taxon>Rhizobiaceae</taxon>
        <taxon>Shinella</taxon>
    </lineage>
</organism>
<comment type="subunit">
    <text evidence="2">Homodimer.</text>
</comment>
<dbReference type="EMBL" id="JBHRSP010000001">
    <property type="protein sequence ID" value="MFC3071538.1"/>
    <property type="molecule type" value="Genomic_DNA"/>
</dbReference>
<reference evidence="6" key="1">
    <citation type="journal article" date="2019" name="Int. J. Syst. Evol. Microbiol.">
        <title>The Global Catalogue of Microorganisms (GCM) 10K type strain sequencing project: providing services to taxonomists for standard genome sequencing and annotation.</title>
        <authorList>
            <consortium name="The Broad Institute Genomics Platform"/>
            <consortium name="The Broad Institute Genome Sequencing Center for Infectious Disease"/>
            <person name="Wu L."/>
            <person name="Ma J."/>
        </authorList>
    </citation>
    <scope>NUCLEOTIDE SEQUENCE [LARGE SCALE GENOMIC DNA]</scope>
    <source>
        <strain evidence="6">KCTC 52677</strain>
    </source>
</reference>
<dbReference type="Gene3D" id="1.20.58.220">
    <property type="entry name" value="Phosphate transport system protein phou homolog 2, domain 2"/>
    <property type="match status" value="2"/>
</dbReference>
<name>A0ABV7DAF3_9HYPH</name>
<protein>
    <recommendedName>
        <fullName evidence="2">Phosphate-specific transport system accessory protein PhoU</fullName>
    </recommendedName>
</protein>
<dbReference type="SUPFAM" id="SSF109755">
    <property type="entry name" value="PhoU-like"/>
    <property type="match status" value="1"/>
</dbReference>
<dbReference type="NCBIfam" id="TIGR02135">
    <property type="entry name" value="phoU_full"/>
    <property type="match status" value="1"/>
</dbReference>
<dbReference type="Proteomes" id="UP001595377">
    <property type="component" value="Unassembled WGS sequence"/>
</dbReference>
<comment type="function">
    <text evidence="2">Plays a role in the regulation of phosphate uptake.</text>
</comment>
<sequence>MSSTHIVSIYDEELKYLTRRISEMGGTAEQMVSDAVRALVTTDGALAQKVISEDVVLDNAERQINEKAVLTITKRQPVSADLREILGAVRIAAELERVGDLGKNTAKRVIAVQGSGMPRKLARGLEHLAELALMQLKEVLDVYATRSVEKAKAIRERDDEIDAIYTSLFRELLTYMMEDPRNITPCTHLLFCAKNIERIGDHATNIAETIYFMATGAQPEGERPKDDNTASLVAAEPSA</sequence>
<comment type="similarity">
    <text evidence="1 2">Belongs to the PhoU family.</text>
</comment>
<feature type="domain" description="PhoU" evidence="4">
    <location>
        <begin position="125"/>
        <end position="209"/>
    </location>
</feature>
<evidence type="ECO:0000256" key="3">
    <source>
        <dbReference type="SAM" id="MobiDB-lite"/>
    </source>
</evidence>
<keyword evidence="6" id="KW-1185">Reference proteome</keyword>